<keyword evidence="7" id="KW-1133">Transmembrane helix</keyword>
<dbReference type="InterPro" id="IPR036879">
    <property type="entry name" value="TF_MADSbox_sf"/>
</dbReference>
<keyword evidence="4" id="KW-0804">Transcription</keyword>
<evidence type="ECO:0000259" key="8">
    <source>
        <dbReference type="PROSITE" id="PS50066"/>
    </source>
</evidence>
<evidence type="ECO:0000313" key="9">
    <source>
        <dbReference type="EMBL" id="CAK5272077.1"/>
    </source>
</evidence>
<dbReference type="PANTHER" id="PTHR11945">
    <property type="entry name" value="MADS BOX PROTEIN"/>
    <property type="match status" value="1"/>
</dbReference>
<evidence type="ECO:0000256" key="2">
    <source>
        <dbReference type="ARBA" id="ARBA00023015"/>
    </source>
</evidence>
<keyword evidence="5" id="KW-0539">Nucleus</keyword>
<feature type="region of interest" description="Disordered" evidence="6">
    <location>
        <begin position="492"/>
        <end position="542"/>
    </location>
</feature>
<feature type="non-terminal residue" evidence="9">
    <location>
        <position position="1"/>
    </location>
</feature>
<feature type="region of interest" description="Disordered" evidence="6">
    <location>
        <begin position="110"/>
        <end position="274"/>
    </location>
</feature>
<evidence type="ECO:0000256" key="6">
    <source>
        <dbReference type="SAM" id="MobiDB-lite"/>
    </source>
</evidence>
<sequence>HERNRSVTFLKRKNGLFKKAYELGVLCSVDVAVIIFGASFFAPLRHSGLTDIVRILSLPSIYIPPEDRPGSQKLFEYSSKDIRDIVARHAEVRPCVWVIAIGWLAGRLTPPQFDGERDSRGSGDFSGAGGKADDAIGEDDEDGDDEPLPPPPPPPAAKRIKGKTPARGDVADSRTAPPPPPAAAPNASRAKPAPERHPPRGGSPPHKKQKVPQGSRSMKTLSSDEEEYEDSPTSFHPPPTSAMSAAIPNLPFDFPPPPPPHYRGSYAPPPAQSGGYYPPIFDAPPYRAPYDMYQQPRLDSQPFGMDWPVHGNGHSHGHGHGHNTSANNSGQHHQQGASSWHIDRFIHSIMHPDPATPHSPIPLPANLHPLLHSADTPMPMRGPPTPKSPDASDALLLPPLSLSDPLPTDERTRARALKRQLLDVDPDLKRALIRELMDSDDPPPPVNPNPNPNLNLNLNLNMNPNHNMDTAAAAAAAVPGMTGDSWIDYISPLPPPSMGSGPYGRESSTSWERNGPAISKGRGDAHRVPSSAGSRSDSDARD</sequence>
<dbReference type="AlphaFoldDB" id="A0AAD2HAL7"/>
<gene>
    <name evidence="9" type="ORF">MYCIT1_LOCUS17616</name>
</gene>
<feature type="compositionally biased region" description="Low complexity" evidence="6">
    <location>
        <begin position="388"/>
        <end position="406"/>
    </location>
</feature>
<evidence type="ECO:0000313" key="10">
    <source>
        <dbReference type="Proteomes" id="UP001295794"/>
    </source>
</evidence>
<feature type="region of interest" description="Disordered" evidence="6">
    <location>
        <begin position="311"/>
        <end position="338"/>
    </location>
</feature>
<dbReference type="Gene3D" id="3.40.1810.10">
    <property type="entry name" value="Transcription factor, MADS-box"/>
    <property type="match status" value="1"/>
</dbReference>
<feature type="transmembrane region" description="Helical" evidence="7">
    <location>
        <begin position="20"/>
        <end position="42"/>
    </location>
</feature>
<name>A0AAD2HAL7_9AGAR</name>
<dbReference type="GO" id="GO:0045944">
    <property type="term" value="P:positive regulation of transcription by RNA polymerase II"/>
    <property type="evidence" value="ECO:0007669"/>
    <property type="project" value="TreeGrafter"/>
</dbReference>
<comment type="caution">
    <text evidence="9">The sequence shown here is derived from an EMBL/GenBank/DDBJ whole genome shotgun (WGS) entry which is preliminary data.</text>
</comment>
<organism evidence="9 10">
    <name type="scientific">Mycena citricolor</name>
    <dbReference type="NCBI Taxonomy" id="2018698"/>
    <lineage>
        <taxon>Eukaryota</taxon>
        <taxon>Fungi</taxon>
        <taxon>Dikarya</taxon>
        <taxon>Basidiomycota</taxon>
        <taxon>Agaricomycotina</taxon>
        <taxon>Agaricomycetes</taxon>
        <taxon>Agaricomycetidae</taxon>
        <taxon>Agaricales</taxon>
        <taxon>Marasmiineae</taxon>
        <taxon>Mycenaceae</taxon>
        <taxon>Mycena</taxon>
    </lineage>
</organism>
<dbReference type="SMART" id="SM00432">
    <property type="entry name" value="MADS"/>
    <property type="match status" value="1"/>
</dbReference>
<feature type="compositionally biased region" description="Pro residues" evidence="6">
    <location>
        <begin position="253"/>
        <end position="271"/>
    </location>
</feature>
<keyword evidence="10" id="KW-1185">Reference proteome</keyword>
<protein>
    <recommendedName>
        <fullName evidence="8">MADS-box domain-containing protein</fullName>
    </recommendedName>
</protein>
<feature type="compositionally biased region" description="Polar residues" evidence="6">
    <location>
        <begin position="212"/>
        <end position="221"/>
    </location>
</feature>
<dbReference type="PROSITE" id="PS50066">
    <property type="entry name" value="MADS_BOX_2"/>
    <property type="match status" value="1"/>
</dbReference>
<keyword evidence="7" id="KW-0472">Membrane</keyword>
<feature type="region of interest" description="Disordered" evidence="6">
    <location>
        <begin position="351"/>
        <end position="408"/>
    </location>
</feature>
<keyword evidence="2" id="KW-0805">Transcription regulation</keyword>
<comment type="subcellular location">
    <subcellularLocation>
        <location evidence="1">Nucleus</location>
    </subcellularLocation>
</comment>
<keyword evidence="7" id="KW-0812">Transmembrane</keyword>
<dbReference type="GO" id="GO:0005634">
    <property type="term" value="C:nucleus"/>
    <property type="evidence" value="ECO:0007669"/>
    <property type="project" value="UniProtKB-SubCell"/>
</dbReference>
<accession>A0AAD2HAL7</accession>
<feature type="domain" description="MADS-box" evidence="8">
    <location>
        <begin position="1"/>
        <end position="39"/>
    </location>
</feature>
<feature type="compositionally biased region" description="Pro residues" evidence="6">
    <location>
        <begin position="354"/>
        <end position="363"/>
    </location>
</feature>
<dbReference type="SUPFAM" id="SSF55455">
    <property type="entry name" value="SRF-like"/>
    <property type="match status" value="1"/>
</dbReference>
<proteinExistence type="predicted"/>
<dbReference type="PANTHER" id="PTHR11945:SF534">
    <property type="entry name" value="MYOCYTE-SPECIFIC ENHANCER FACTOR 2"/>
    <property type="match status" value="1"/>
</dbReference>
<dbReference type="PRINTS" id="PR00404">
    <property type="entry name" value="MADSDOMAIN"/>
</dbReference>
<evidence type="ECO:0000256" key="1">
    <source>
        <dbReference type="ARBA" id="ARBA00004123"/>
    </source>
</evidence>
<evidence type="ECO:0000256" key="3">
    <source>
        <dbReference type="ARBA" id="ARBA00023125"/>
    </source>
</evidence>
<feature type="compositionally biased region" description="Acidic residues" evidence="6">
    <location>
        <begin position="135"/>
        <end position="147"/>
    </location>
</feature>
<dbReference type="GO" id="GO:0000981">
    <property type="term" value="F:DNA-binding transcription factor activity, RNA polymerase II-specific"/>
    <property type="evidence" value="ECO:0007669"/>
    <property type="project" value="TreeGrafter"/>
</dbReference>
<dbReference type="InterPro" id="IPR002100">
    <property type="entry name" value="TF_MADSbox"/>
</dbReference>
<evidence type="ECO:0000256" key="5">
    <source>
        <dbReference type="ARBA" id="ARBA00023242"/>
    </source>
</evidence>
<keyword evidence="3" id="KW-0238">DNA-binding</keyword>
<dbReference type="GO" id="GO:0000978">
    <property type="term" value="F:RNA polymerase II cis-regulatory region sequence-specific DNA binding"/>
    <property type="evidence" value="ECO:0007669"/>
    <property type="project" value="TreeGrafter"/>
</dbReference>
<evidence type="ECO:0000256" key="7">
    <source>
        <dbReference type="SAM" id="Phobius"/>
    </source>
</evidence>
<evidence type="ECO:0000256" key="4">
    <source>
        <dbReference type="ARBA" id="ARBA00023163"/>
    </source>
</evidence>
<dbReference type="Pfam" id="PF00319">
    <property type="entry name" value="SRF-TF"/>
    <property type="match status" value="1"/>
</dbReference>
<dbReference type="EMBL" id="CAVNYO010000181">
    <property type="protein sequence ID" value="CAK5272077.1"/>
    <property type="molecule type" value="Genomic_DNA"/>
</dbReference>
<dbReference type="Proteomes" id="UP001295794">
    <property type="component" value="Unassembled WGS sequence"/>
</dbReference>
<dbReference type="GO" id="GO:0046983">
    <property type="term" value="F:protein dimerization activity"/>
    <property type="evidence" value="ECO:0007669"/>
    <property type="project" value="InterPro"/>
</dbReference>
<reference evidence="9" key="1">
    <citation type="submission" date="2023-11" db="EMBL/GenBank/DDBJ databases">
        <authorList>
            <person name="De Vega J J."/>
            <person name="De Vega J J."/>
        </authorList>
    </citation>
    <scope>NUCLEOTIDE SEQUENCE</scope>
</reference>